<comment type="caution">
    <text evidence="4">The sequence shown here is derived from an EMBL/GenBank/DDBJ whole genome shotgun (WGS) entry which is preliminary data.</text>
</comment>
<dbReference type="PANTHER" id="PTHR33608">
    <property type="entry name" value="BLL2464 PROTEIN"/>
    <property type="match status" value="1"/>
</dbReference>
<sequence>MTSGDRGIRGVDSAADDFVARRRGQASAPAAADRPGWRPTRALSRAFVVIAVASALGVLLGRVDLVILALPFIIGTAVALRSRPTALPTVTLQLGTDVGAEGGDVHARMRVANPGEVPLSTAVLRAGVSPWVRLRQGHGTYAASVGAEMGNSIVVAGRAMRWGAHFFGPVLADTYACDNLFHYETLPAEAKRVRTYPVGEPFSADEAMPRASGLGGTHRSRRPGEGGELAGVRPYQPGDRLRRIDWRVSMRARELYVNHTLSDRDAEVVLLLDVGVDAGTSGGVDGKASVLDTAVRATAAIAEHYLHRGDRVSCLEFGPRVRRLRPGTGRRHYLSTLEWLLGVRVADGVSSDTRLLRSGALPPNALVVMLTPLLDDSSLSALAGLARAGRFLVAVDTLPEHVRPEHDGVWSAHAERLWRLDRENAIGELREHGVPVVRWGGAGSLDQVLRDVTRMSASGKAMI</sequence>
<keyword evidence="5" id="KW-1185">Reference proteome</keyword>
<proteinExistence type="predicted"/>
<name>A0A841FGR8_9ACTN</name>
<evidence type="ECO:0000256" key="2">
    <source>
        <dbReference type="SAM" id="Phobius"/>
    </source>
</evidence>
<organism evidence="4 5">
    <name type="scientific">Phytomonospora endophytica</name>
    <dbReference type="NCBI Taxonomy" id="714109"/>
    <lineage>
        <taxon>Bacteria</taxon>
        <taxon>Bacillati</taxon>
        <taxon>Actinomycetota</taxon>
        <taxon>Actinomycetes</taxon>
        <taxon>Micromonosporales</taxon>
        <taxon>Micromonosporaceae</taxon>
        <taxon>Phytomonospora</taxon>
    </lineage>
</organism>
<evidence type="ECO:0000313" key="4">
    <source>
        <dbReference type="EMBL" id="MBB6036511.1"/>
    </source>
</evidence>
<feature type="domain" description="DUF58" evidence="3">
    <location>
        <begin position="232"/>
        <end position="376"/>
    </location>
</feature>
<evidence type="ECO:0000256" key="1">
    <source>
        <dbReference type="SAM" id="MobiDB-lite"/>
    </source>
</evidence>
<evidence type="ECO:0000259" key="3">
    <source>
        <dbReference type="Pfam" id="PF01882"/>
    </source>
</evidence>
<evidence type="ECO:0000313" key="5">
    <source>
        <dbReference type="Proteomes" id="UP000548476"/>
    </source>
</evidence>
<keyword evidence="2" id="KW-1133">Transmembrane helix</keyword>
<protein>
    <submittedName>
        <fullName evidence="4">Uncharacterized protein (DUF58 family)</fullName>
    </submittedName>
</protein>
<dbReference type="Proteomes" id="UP000548476">
    <property type="component" value="Unassembled WGS sequence"/>
</dbReference>
<keyword evidence="2" id="KW-0812">Transmembrane</keyword>
<dbReference type="Pfam" id="PF01882">
    <property type="entry name" value="DUF58"/>
    <property type="match status" value="1"/>
</dbReference>
<feature type="region of interest" description="Disordered" evidence="1">
    <location>
        <begin position="207"/>
        <end position="233"/>
    </location>
</feature>
<dbReference type="EMBL" id="JACHGT010000009">
    <property type="protein sequence ID" value="MBB6036511.1"/>
    <property type="molecule type" value="Genomic_DNA"/>
</dbReference>
<keyword evidence="2" id="KW-0472">Membrane</keyword>
<feature type="transmembrane region" description="Helical" evidence="2">
    <location>
        <begin position="46"/>
        <end position="74"/>
    </location>
</feature>
<dbReference type="RefSeq" id="WP_184789353.1">
    <property type="nucleotide sequence ID" value="NZ_BONT01000030.1"/>
</dbReference>
<reference evidence="4 5" key="1">
    <citation type="submission" date="2020-08" db="EMBL/GenBank/DDBJ databases">
        <title>Genomic Encyclopedia of Type Strains, Phase IV (KMG-IV): sequencing the most valuable type-strain genomes for metagenomic binning, comparative biology and taxonomic classification.</title>
        <authorList>
            <person name="Goeker M."/>
        </authorList>
    </citation>
    <scope>NUCLEOTIDE SEQUENCE [LARGE SCALE GENOMIC DNA]</scope>
    <source>
        <strain evidence="4 5">YIM 65646</strain>
    </source>
</reference>
<gene>
    <name evidence="4" type="ORF">HNR73_004382</name>
</gene>
<dbReference type="InterPro" id="IPR002881">
    <property type="entry name" value="DUF58"/>
</dbReference>
<dbReference type="PANTHER" id="PTHR33608:SF14">
    <property type="entry name" value="POSSIBLE CONSERVED SECRETED PROTEIN"/>
    <property type="match status" value="1"/>
</dbReference>
<dbReference type="AlphaFoldDB" id="A0A841FGR8"/>
<accession>A0A841FGR8</accession>